<keyword evidence="4" id="KW-1185">Reference proteome</keyword>
<protein>
    <submittedName>
        <fullName evidence="3">Uncharacterized protein</fullName>
    </submittedName>
</protein>
<organism evidence="3 4">
    <name type="scientific">Stylosanthes scabra</name>
    <dbReference type="NCBI Taxonomy" id="79078"/>
    <lineage>
        <taxon>Eukaryota</taxon>
        <taxon>Viridiplantae</taxon>
        <taxon>Streptophyta</taxon>
        <taxon>Embryophyta</taxon>
        <taxon>Tracheophyta</taxon>
        <taxon>Spermatophyta</taxon>
        <taxon>Magnoliopsida</taxon>
        <taxon>eudicotyledons</taxon>
        <taxon>Gunneridae</taxon>
        <taxon>Pentapetalae</taxon>
        <taxon>rosids</taxon>
        <taxon>fabids</taxon>
        <taxon>Fabales</taxon>
        <taxon>Fabaceae</taxon>
        <taxon>Papilionoideae</taxon>
        <taxon>50 kb inversion clade</taxon>
        <taxon>dalbergioids sensu lato</taxon>
        <taxon>Dalbergieae</taxon>
        <taxon>Pterocarpus clade</taxon>
        <taxon>Stylosanthes</taxon>
    </lineage>
</organism>
<feature type="compositionally biased region" description="Acidic residues" evidence="1">
    <location>
        <begin position="136"/>
        <end position="150"/>
    </location>
</feature>
<reference evidence="3 4" key="1">
    <citation type="journal article" date="2023" name="Plants (Basel)">
        <title>Bridging the Gap: Combining Genomics and Transcriptomics Approaches to Understand Stylosanthes scabra, an Orphan Legume from the Brazilian Caatinga.</title>
        <authorList>
            <person name="Ferreira-Neto J.R.C."/>
            <person name="da Silva M.D."/>
            <person name="Binneck E."/>
            <person name="de Melo N.F."/>
            <person name="da Silva R.H."/>
            <person name="de Melo A.L.T.M."/>
            <person name="Pandolfi V."/>
            <person name="Bustamante F.O."/>
            <person name="Brasileiro-Vidal A.C."/>
            <person name="Benko-Iseppon A.M."/>
        </authorList>
    </citation>
    <scope>NUCLEOTIDE SEQUENCE [LARGE SCALE GENOMIC DNA]</scope>
    <source>
        <tissue evidence="3">Leaves</tissue>
    </source>
</reference>
<evidence type="ECO:0000313" key="4">
    <source>
        <dbReference type="Proteomes" id="UP001341840"/>
    </source>
</evidence>
<gene>
    <name evidence="3" type="ORF">PIB30_066461</name>
</gene>
<keyword evidence="2" id="KW-0812">Transmembrane</keyword>
<feature type="compositionally biased region" description="Low complexity" evidence="1">
    <location>
        <begin position="67"/>
        <end position="80"/>
    </location>
</feature>
<evidence type="ECO:0000313" key="3">
    <source>
        <dbReference type="EMBL" id="MED6137600.1"/>
    </source>
</evidence>
<feature type="compositionally biased region" description="Low complexity" evidence="1">
    <location>
        <begin position="153"/>
        <end position="193"/>
    </location>
</feature>
<keyword evidence="2" id="KW-0472">Membrane</keyword>
<dbReference type="Proteomes" id="UP001341840">
    <property type="component" value="Unassembled WGS sequence"/>
</dbReference>
<evidence type="ECO:0000256" key="2">
    <source>
        <dbReference type="SAM" id="Phobius"/>
    </source>
</evidence>
<accession>A0ABU6SNK4</accession>
<feature type="transmembrane region" description="Helical" evidence="2">
    <location>
        <begin position="37"/>
        <end position="55"/>
    </location>
</feature>
<feature type="region of interest" description="Disordered" evidence="1">
    <location>
        <begin position="125"/>
        <end position="231"/>
    </location>
</feature>
<name>A0ABU6SNK4_9FABA</name>
<keyword evidence="2" id="KW-1133">Transmembrane helix</keyword>
<evidence type="ECO:0000256" key="1">
    <source>
        <dbReference type="SAM" id="MobiDB-lite"/>
    </source>
</evidence>
<dbReference type="EMBL" id="JASCZI010061093">
    <property type="protein sequence ID" value="MED6137600.1"/>
    <property type="molecule type" value="Genomic_DNA"/>
</dbReference>
<feature type="region of interest" description="Disordered" evidence="1">
    <location>
        <begin position="59"/>
        <end position="112"/>
    </location>
</feature>
<comment type="caution">
    <text evidence="3">The sequence shown here is derived from an EMBL/GenBank/DDBJ whole genome shotgun (WGS) entry which is preliminary data.</text>
</comment>
<sequence length="231" mass="24733">MVSGLNRSLPLKWIGPATTKYRFYRTWVKVRPVLTHFFLHYAGILLSLSVLSTTIRPITPRPPRPAGSPSSSASSGSSGSVHRECERSSRIPLPSPAPMLVHGPMHPSPRAPMMDARRYLNLFPRRRVAPPTPPSSDDEPSDDGEGDDREETQSASDASLSSQDVSSDGASQGSEQESTSFSSGPSDHYSSGSSSGGSSVGSGSVTSGSASDYSSDDNLVNRYFDDRFRPP</sequence>
<feature type="compositionally biased region" description="Low complexity" evidence="1">
    <location>
        <begin position="201"/>
        <end position="217"/>
    </location>
</feature>
<proteinExistence type="predicted"/>